<comment type="caution">
    <text evidence="8">The sequence shown here is derived from an EMBL/GenBank/DDBJ whole genome shotgun (WGS) entry which is preliminary data.</text>
</comment>
<feature type="signal peptide" evidence="5">
    <location>
        <begin position="1"/>
        <end position="20"/>
    </location>
</feature>
<evidence type="ECO:0000259" key="7">
    <source>
        <dbReference type="Pfam" id="PF17900"/>
    </source>
</evidence>
<dbReference type="GO" id="GO:0008270">
    <property type="term" value="F:zinc ion binding"/>
    <property type="evidence" value="ECO:0007669"/>
    <property type="project" value="InterPro"/>
</dbReference>
<evidence type="ECO:0000313" key="8">
    <source>
        <dbReference type="EMBL" id="MBK9717428.1"/>
    </source>
</evidence>
<dbReference type="InterPro" id="IPR016024">
    <property type="entry name" value="ARM-type_fold"/>
</dbReference>
<dbReference type="SUPFAM" id="SSF48371">
    <property type="entry name" value="ARM repeat"/>
    <property type="match status" value="1"/>
</dbReference>
<dbReference type="InterPro" id="IPR045357">
    <property type="entry name" value="Aminopeptidase_N-like_N"/>
</dbReference>
<dbReference type="InterPro" id="IPR014782">
    <property type="entry name" value="Peptidase_M1_dom"/>
</dbReference>
<dbReference type="Pfam" id="PF17900">
    <property type="entry name" value="Peptidase_M1_N"/>
    <property type="match status" value="1"/>
</dbReference>
<sequence length="844" mass="98048">MKKINLKFILLVLLSNILLAQNIDTKHLTLNLKFDWHKRQTIGTADLTFSVLHTTDKILLDAGYLNINSILIHNKPLKFNYLGGDTNDNLEITLDQFYTPNTFIQLTIHYQTMYENKADPNSIWGSFGKGLRFQQPTSTSPTKRKQIWSSGEPNYNKYWFPCNEDIADIHTIELIATVEKPLMVISNGNLIETIENKDSTRTYHYKSEMPFPNYLVSLVVGEYVDVLQNSNGIAIHNYGYPQEFEAVKATTELLPEMMQFIEEKTGYKYPYPHYTQVVVQDYPFPGLIGQHRASIISDNYIDDYGVHKDFKYLWDGVAVQALTNQWFGNLLMPKSWDDIWLTKAFGQYFAGLFTIKDNSKTEYLSYYLPFEKNNALANWNANNKHPLVTQNINDPINLPNDNDNHYKGSLVLRMLQKEIGESDWWKSVQLFVKSNANKQINTKDFQQAIEQTTGKSYQWFFDQWIYKMGLPKFKVTKQYNTSKKELKLIVNQIQNKDSSTEYGQADFFQGKMDIEIDHNIMPIQIQPKKENIYYFTLSKAPDFVNFNFEENWICETVYLQSTHEYLYQLSQSHDIVAKQKALDQLVVIAQDTSTNPMIKNKIIHAFQQEITSNGYWRYRQYALVSLRKILTLPYDDYTTTMLLNLIISEKSWLKASAINMLGNTKNETYVDIYQKALYDNSDRVINAAAIALGKTKSIKAKEILIALDKKPSWKNQSRISSLNGLEQLGDTSTVDFIIECIKDNQSPRWYLATPVWDYPFTAINTLVAFGKAELAYPIIFDRFQKSLQDNDLNDIFQNVQLIDLLKLEQSKEVYVLLQQKFKNDPDILNTISMYESNFLESIKK</sequence>
<dbReference type="CDD" id="cd09603">
    <property type="entry name" value="M1_APN_like"/>
    <property type="match status" value="1"/>
</dbReference>
<keyword evidence="4" id="KW-0804">Transcription</keyword>
<gene>
    <name evidence="8" type="ORF">IPO85_07930</name>
</gene>
<keyword evidence="5" id="KW-0732">Signal</keyword>
<evidence type="ECO:0000256" key="1">
    <source>
        <dbReference type="ARBA" id="ARBA00010937"/>
    </source>
</evidence>
<keyword evidence="3" id="KW-0805">Transcription regulation</keyword>
<name>A0A9D7S8Z2_9BACT</name>
<dbReference type="GO" id="GO:0006367">
    <property type="term" value="P:transcription initiation at RNA polymerase II promoter"/>
    <property type="evidence" value="ECO:0007669"/>
    <property type="project" value="TreeGrafter"/>
</dbReference>
<evidence type="ECO:0000256" key="5">
    <source>
        <dbReference type="SAM" id="SignalP"/>
    </source>
</evidence>
<evidence type="ECO:0000259" key="6">
    <source>
        <dbReference type="Pfam" id="PF01433"/>
    </source>
</evidence>
<dbReference type="Gene3D" id="1.25.10.10">
    <property type="entry name" value="Leucine-rich Repeat Variant"/>
    <property type="match status" value="1"/>
</dbReference>
<dbReference type="InterPro" id="IPR011989">
    <property type="entry name" value="ARM-like"/>
</dbReference>
<evidence type="ECO:0000256" key="3">
    <source>
        <dbReference type="ARBA" id="ARBA00023015"/>
    </source>
</evidence>
<reference evidence="8 9" key="1">
    <citation type="submission" date="2020-10" db="EMBL/GenBank/DDBJ databases">
        <title>Connecting structure to function with the recovery of over 1000 high-quality activated sludge metagenome-assembled genomes encoding full-length rRNA genes using long-read sequencing.</title>
        <authorList>
            <person name="Singleton C.M."/>
            <person name="Petriglieri F."/>
            <person name="Kristensen J.M."/>
            <person name="Kirkegaard R.H."/>
            <person name="Michaelsen T.Y."/>
            <person name="Andersen M.H."/>
            <person name="Karst S.M."/>
            <person name="Dueholm M.S."/>
            <person name="Nielsen P.H."/>
            <person name="Albertsen M."/>
        </authorList>
    </citation>
    <scope>NUCLEOTIDE SEQUENCE [LARGE SCALE GENOMIC DNA]</scope>
    <source>
        <strain evidence="8">Ribe_18-Q3-R11-54_BAT3C.373</strain>
    </source>
</reference>
<proteinExistence type="inferred from homology"/>
<dbReference type="Pfam" id="PF01433">
    <property type="entry name" value="Peptidase_M1"/>
    <property type="match status" value="1"/>
</dbReference>
<evidence type="ECO:0000256" key="4">
    <source>
        <dbReference type="ARBA" id="ARBA00023163"/>
    </source>
</evidence>
<feature type="domain" description="Peptidase M1 membrane alanine aminopeptidase" evidence="6">
    <location>
        <begin position="252"/>
        <end position="464"/>
    </location>
</feature>
<dbReference type="SUPFAM" id="SSF63737">
    <property type="entry name" value="Leukotriene A4 hydrolase N-terminal domain"/>
    <property type="match status" value="1"/>
</dbReference>
<dbReference type="InterPro" id="IPR042097">
    <property type="entry name" value="Aminopeptidase_N-like_N_sf"/>
</dbReference>
<feature type="chain" id="PRO_5038855589" description="Transcription initiation factor TFIID subunit 2" evidence="5">
    <location>
        <begin position="21"/>
        <end position="844"/>
    </location>
</feature>
<feature type="domain" description="Aminopeptidase N-like N-terminal" evidence="7">
    <location>
        <begin position="26"/>
        <end position="215"/>
    </location>
</feature>
<dbReference type="InterPro" id="IPR037813">
    <property type="entry name" value="TAF2"/>
</dbReference>
<protein>
    <recommendedName>
        <fullName evidence="2">Transcription initiation factor TFIID subunit 2</fullName>
    </recommendedName>
</protein>
<dbReference type="GO" id="GO:0003682">
    <property type="term" value="F:chromatin binding"/>
    <property type="evidence" value="ECO:0007669"/>
    <property type="project" value="TreeGrafter"/>
</dbReference>
<dbReference type="GO" id="GO:0000976">
    <property type="term" value="F:transcription cis-regulatory region binding"/>
    <property type="evidence" value="ECO:0007669"/>
    <property type="project" value="TreeGrafter"/>
</dbReference>
<dbReference type="GO" id="GO:0008237">
    <property type="term" value="F:metallopeptidase activity"/>
    <property type="evidence" value="ECO:0007669"/>
    <property type="project" value="InterPro"/>
</dbReference>
<dbReference type="Gene3D" id="2.60.40.1730">
    <property type="entry name" value="tricorn interacting facor f3 domain"/>
    <property type="match status" value="1"/>
</dbReference>
<organism evidence="8 9">
    <name type="scientific">Candidatus Defluviibacterium haderslevense</name>
    <dbReference type="NCBI Taxonomy" id="2981993"/>
    <lineage>
        <taxon>Bacteria</taxon>
        <taxon>Pseudomonadati</taxon>
        <taxon>Bacteroidota</taxon>
        <taxon>Saprospiria</taxon>
        <taxon>Saprospirales</taxon>
        <taxon>Saprospiraceae</taxon>
        <taxon>Candidatus Defluviibacterium</taxon>
    </lineage>
</organism>
<dbReference type="Pfam" id="PF13646">
    <property type="entry name" value="HEAT_2"/>
    <property type="match status" value="1"/>
</dbReference>
<dbReference type="EMBL" id="JADKFW010000004">
    <property type="protein sequence ID" value="MBK9717428.1"/>
    <property type="molecule type" value="Genomic_DNA"/>
</dbReference>
<comment type="similarity">
    <text evidence="1">Belongs to the TAF2 family.</text>
</comment>
<evidence type="ECO:0000313" key="9">
    <source>
        <dbReference type="Proteomes" id="UP000808349"/>
    </source>
</evidence>
<dbReference type="InterPro" id="IPR027268">
    <property type="entry name" value="Peptidase_M4/M1_CTD_sf"/>
</dbReference>
<evidence type="ECO:0000256" key="2">
    <source>
        <dbReference type="ARBA" id="ARBA00017363"/>
    </source>
</evidence>
<dbReference type="AlphaFoldDB" id="A0A9D7S8Z2"/>
<dbReference type="PANTHER" id="PTHR15137:SF9">
    <property type="entry name" value="TRANSCRIPTION INITIATION FACTOR TFIID SUBUNIT 2"/>
    <property type="match status" value="1"/>
</dbReference>
<dbReference type="Gene3D" id="1.10.390.10">
    <property type="entry name" value="Neutral Protease Domain 2"/>
    <property type="match status" value="1"/>
</dbReference>
<accession>A0A9D7S8Z2</accession>
<dbReference type="Proteomes" id="UP000808349">
    <property type="component" value="Unassembled WGS sequence"/>
</dbReference>
<dbReference type="SUPFAM" id="SSF55486">
    <property type="entry name" value="Metalloproteases ('zincins'), catalytic domain"/>
    <property type="match status" value="1"/>
</dbReference>
<dbReference type="PANTHER" id="PTHR15137">
    <property type="entry name" value="TRANSCRIPTION INITIATION FACTOR TFIID"/>
    <property type="match status" value="1"/>
</dbReference>